<evidence type="ECO:0000313" key="2">
    <source>
        <dbReference type="Proteomes" id="UP000604046"/>
    </source>
</evidence>
<name>A0A812RTK8_9DINO</name>
<dbReference type="EMBL" id="CAJNDS010002363">
    <property type="protein sequence ID" value="CAE7449972.1"/>
    <property type="molecule type" value="Genomic_DNA"/>
</dbReference>
<proteinExistence type="predicted"/>
<sequence length="135" mass="15256">MWMLPLETLVPRACFTWEDFCKACPQEEEVEFREVLMDLNTRELYIFFDLSLTVNREEVDEETTASCRVLCLTPASRPGKPLWQVDYPDLAGEMVASAPLSIDGFSDAFCVAATHRTEQGLWALDAAGSVWKMAL</sequence>
<gene>
    <name evidence="1" type="ORF">SNAT2548_LOCUS24597</name>
</gene>
<dbReference type="OrthoDB" id="411836at2759"/>
<organism evidence="1 2">
    <name type="scientific">Symbiodinium natans</name>
    <dbReference type="NCBI Taxonomy" id="878477"/>
    <lineage>
        <taxon>Eukaryota</taxon>
        <taxon>Sar</taxon>
        <taxon>Alveolata</taxon>
        <taxon>Dinophyceae</taxon>
        <taxon>Suessiales</taxon>
        <taxon>Symbiodiniaceae</taxon>
        <taxon>Symbiodinium</taxon>
    </lineage>
</organism>
<dbReference type="Proteomes" id="UP000604046">
    <property type="component" value="Unassembled WGS sequence"/>
</dbReference>
<keyword evidence="2" id="KW-1185">Reference proteome</keyword>
<evidence type="ECO:0000313" key="1">
    <source>
        <dbReference type="EMBL" id="CAE7449972.1"/>
    </source>
</evidence>
<protein>
    <submittedName>
        <fullName evidence="1">Uncharacterized protein</fullName>
    </submittedName>
</protein>
<comment type="caution">
    <text evidence="1">The sequence shown here is derived from an EMBL/GenBank/DDBJ whole genome shotgun (WGS) entry which is preliminary data.</text>
</comment>
<dbReference type="AlphaFoldDB" id="A0A812RTK8"/>
<accession>A0A812RTK8</accession>
<reference evidence="1" key="1">
    <citation type="submission" date="2021-02" db="EMBL/GenBank/DDBJ databases">
        <authorList>
            <person name="Dougan E. K."/>
            <person name="Rhodes N."/>
            <person name="Thang M."/>
            <person name="Chan C."/>
        </authorList>
    </citation>
    <scope>NUCLEOTIDE SEQUENCE</scope>
</reference>